<evidence type="ECO:0000256" key="4">
    <source>
        <dbReference type="SAM" id="MobiDB-lite"/>
    </source>
</evidence>
<gene>
    <name evidence="6" type="ORF">C8D99_11829</name>
</gene>
<dbReference type="Gene3D" id="1.10.10.2830">
    <property type="match status" value="1"/>
</dbReference>
<dbReference type="Proteomes" id="UP000295066">
    <property type="component" value="Unassembled WGS sequence"/>
</dbReference>
<name>A0A4R8M2B3_9BACT</name>
<evidence type="ECO:0000256" key="3">
    <source>
        <dbReference type="ARBA" id="ARBA00023125"/>
    </source>
</evidence>
<dbReference type="Pfam" id="PF02195">
    <property type="entry name" value="ParB_N"/>
    <property type="match status" value="1"/>
</dbReference>
<dbReference type="InterPro" id="IPR041468">
    <property type="entry name" value="HTH_ParB/Spo0J"/>
</dbReference>
<evidence type="ECO:0000256" key="1">
    <source>
        <dbReference type="ARBA" id="ARBA00006295"/>
    </source>
</evidence>
<keyword evidence="3" id="KW-0238">DNA-binding</keyword>
<dbReference type="NCBIfam" id="TIGR00180">
    <property type="entry name" value="parB_part"/>
    <property type="match status" value="1"/>
</dbReference>
<dbReference type="InterPro" id="IPR036086">
    <property type="entry name" value="ParB/Sulfiredoxin_sf"/>
</dbReference>
<dbReference type="PROSITE" id="PS50943">
    <property type="entry name" value="HTH_CROC1"/>
    <property type="match status" value="1"/>
</dbReference>
<protein>
    <submittedName>
        <fullName evidence="6">ParB family chromosome partitioning protein</fullName>
    </submittedName>
</protein>
<keyword evidence="2" id="KW-0159">Chromosome partition</keyword>
<evidence type="ECO:0000259" key="5">
    <source>
        <dbReference type="PROSITE" id="PS50943"/>
    </source>
</evidence>
<dbReference type="FunFam" id="1.10.10.2830:FF:000001">
    <property type="entry name" value="Chromosome partitioning protein ParB"/>
    <property type="match status" value="1"/>
</dbReference>
<dbReference type="InterPro" id="IPR003115">
    <property type="entry name" value="ParB_N"/>
</dbReference>
<dbReference type="SUPFAM" id="SSF109709">
    <property type="entry name" value="KorB DNA-binding domain-like"/>
    <property type="match status" value="1"/>
</dbReference>
<feature type="region of interest" description="Disordered" evidence="4">
    <location>
        <begin position="18"/>
        <end position="48"/>
    </location>
</feature>
<proteinExistence type="inferred from homology"/>
<dbReference type="GO" id="GO:0007059">
    <property type="term" value="P:chromosome segregation"/>
    <property type="evidence" value="ECO:0007669"/>
    <property type="project" value="UniProtKB-KW"/>
</dbReference>
<dbReference type="Pfam" id="PF17762">
    <property type="entry name" value="HTH_ParB"/>
    <property type="match status" value="1"/>
</dbReference>
<dbReference type="PANTHER" id="PTHR33375">
    <property type="entry name" value="CHROMOSOME-PARTITIONING PROTEIN PARB-RELATED"/>
    <property type="match status" value="1"/>
</dbReference>
<dbReference type="AlphaFoldDB" id="A0A4R8M2B3"/>
<dbReference type="InterPro" id="IPR004437">
    <property type="entry name" value="ParB/RepB/Spo0J"/>
</dbReference>
<reference evidence="6 7" key="1">
    <citation type="submission" date="2019-03" db="EMBL/GenBank/DDBJ databases">
        <title>Genomic Encyclopedia of Type Strains, Phase IV (KMG-IV): sequencing the most valuable type-strain genomes for metagenomic binning, comparative biology and taxonomic classification.</title>
        <authorList>
            <person name="Goeker M."/>
        </authorList>
    </citation>
    <scope>NUCLEOTIDE SEQUENCE [LARGE SCALE GENOMIC DNA]</scope>
    <source>
        <strain evidence="6 7">DSM 25964</strain>
    </source>
</reference>
<dbReference type="PANTHER" id="PTHR33375:SF1">
    <property type="entry name" value="CHROMOSOME-PARTITIONING PROTEIN PARB-RELATED"/>
    <property type="match status" value="1"/>
</dbReference>
<organism evidence="6 7">
    <name type="scientific">Aminivibrio pyruvatiphilus</name>
    <dbReference type="NCBI Taxonomy" id="1005740"/>
    <lineage>
        <taxon>Bacteria</taxon>
        <taxon>Thermotogati</taxon>
        <taxon>Synergistota</taxon>
        <taxon>Synergistia</taxon>
        <taxon>Synergistales</taxon>
        <taxon>Aminobacteriaceae</taxon>
        <taxon>Aminivibrio</taxon>
    </lineage>
</organism>
<evidence type="ECO:0000313" key="6">
    <source>
        <dbReference type="EMBL" id="TDY56673.1"/>
    </source>
</evidence>
<dbReference type="CDD" id="cd16393">
    <property type="entry name" value="SPO0J_N"/>
    <property type="match status" value="1"/>
</dbReference>
<comment type="similarity">
    <text evidence="1">Belongs to the ParB family.</text>
</comment>
<dbReference type="Gene3D" id="3.90.1530.30">
    <property type="match status" value="1"/>
</dbReference>
<evidence type="ECO:0000313" key="7">
    <source>
        <dbReference type="Proteomes" id="UP000295066"/>
    </source>
</evidence>
<dbReference type="InterPro" id="IPR001387">
    <property type="entry name" value="Cro/C1-type_HTH"/>
</dbReference>
<dbReference type="InterPro" id="IPR050336">
    <property type="entry name" value="Chromosome_partition/occlusion"/>
</dbReference>
<dbReference type="GO" id="GO:0003677">
    <property type="term" value="F:DNA binding"/>
    <property type="evidence" value="ECO:0007669"/>
    <property type="project" value="UniProtKB-KW"/>
</dbReference>
<dbReference type="SUPFAM" id="SSF110849">
    <property type="entry name" value="ParB/Sulfiredoxin"/>
    <property type="match status" value="1"/>
</dbReference>
<feature type="domain" description="HTH cro/C1-type" evidence="5">
    <location>
        <begin position="138"/>
        <end position="165"/>
    </location>
</feature>
<accession>A0A4R8M2B3</accession>
<evidence type="ECO:0000256" key="2">
    <source>
        <dbReference type="ARBA" id="ARBA00022829"/>
    </source>
</evidence>
<sequence>MAKARALGKGLGALFTPPAEAPLPHGGAQPEITSLPVDSIRPNPAQPRRDMDEAALDSLAESIRNHGVVQPLIVRPLEEDGSYEIVAGERRWRAARSAGLTRVPVRVMEGSDRDLREISLVENIQREDLSPLEIASAITELIQHHTLTQEEVAERIGWSRAAVTNKLRLLQLPEEVRNMLSESLLSEGHCRALLSVDSPSMMIALARTAEERGMSVRQLEEAVRRSKLQVPEVSSAKRASFVIPEPVQSSLRGQGISLKVTGNPNRMKVSLDGLNRSQMEAFVRFLEERGEELFPGK</sequence>
<comment type="caution">
    <text evidence="6">The sequence shown here is derived from an EMBL/GenBank/DDBJ whole genome shotgun (WGS) entry which is preliminary data.</text>
</comment>
<dbReference type="EMBL" id="SORI01000018">
    <property type="protein sequence ID" value="TDY56673.1"/>
    <property type="molecule type" value="Genomic_DNA"/>
</dbReference>
<dbReference type="FunFam" id="3.90.1530.30:FF:000001">
    <property type="entry name" value="Chromosome partitioning protein ParB"/>
    <property type="match status" value="1"/>
</dbReference>
<keyword evidence="7" id="KW-1185">Reference proteome</keyword>
<dbReference type="GO" id="GO:0005694">
    <property type="term" value="C:chromosome"/>
    <property type="evidence" value="ECO:0007669"/>
    <property type="project" value="TreeGrafter"/>
</dbReference>
<dbReference type="RefSeq" id="WP_166670165.1">
    <property type="nucleotide sequence ID" value="NZ_SORI01000018.1"/>
</dbReference>
<dbReference type="SMART" id="SM00470">
    <property type="entry name" value="ParB"/>
    <property type="match status" value="1"/>
</dbReference>